<gene>
    <name evidence="2" type="ORF">ACFL6M_02025</name>
</gene>
<dbReference type="Gene3D" id="2.60.40.4070">
    <property type="match status" value="1"/>
</dbReference>
<dbReference type="Proteomes" id="UP001593833">
    <property type="component" value="Unassembled WGS sequence"/>
</dbReference>
<dbReference type="Gene3D" id="2.60.40.10">
    <property type="entry name" value="Immunoglobulins"/>
    <property type="match status" value="1"/>
</dbReference>
<dbReference type="InterPro" id="IPR025965">
    <property type="entry name" value="FlgD/Vpr_Ig-like"/>
</dbReference>
<accession>A0ABV6YJ72</accession>
<evidence type="ECO:0000259" key="1">
    <source>
        <dbReference type="Pfam" id="PF13860"/>
    </source>
</evidence>
<reference evidence="2 3" key="1">
    <citation type="submission" date="2024-09" db="EMBL/GenBank/DDBJ databases">
        <authorList>
            <person name="D'Angelo T."/>
        </authorList>
    </citation>
    <scope>NUCLEOTIDE SEQUENCE [LARGE SCALE GENOMIC DNA]</scope>
    <source>
        <strain evidence="2">SAG AM-320-E07</strain>
    </source>
</reference>
<organism evidence="2 3">
    <name type="scientific">Eiseniibacteriota bacterium</name>
    <dbReference type="NCBI Taxonomy" id="2212470"/>
    <lineage>
        <taxon>Bacteria</taxon>
        <taxon>Candidatus Eiseniibacteriota</taxon>
    </lineage>
</organism>
<evidence type="ECO:0000313" key="2">
    <source>
        <dbReference type="EMBL" id="MFC1572353.1"/>
    </source>
</evidence>
<feature type="domain" description="FlgD/Vpr Ig-like" evidence="1">
    <location>
        <begin position="159"/>
        <end position="218"/>
    </location>
</feature>
<dbReference type="InterPro" id="IPR013783">
    <property type="entry name" value="Ig-like_fold"/>
</dbReference>
<dbReference type="EMBL" id="JBHPKH010000012">
    <property type="protein sequence ID" value="MFC1572353.1"/>
    <property type="molecule type" value="Genomic_DNA"/>
</dbReference>
<evidence type="ECO:0000313" key="3">
    <source>
        <dbReference type="Proteomes" id="UP001593833"/>
    </source>
</evidence>
<protein>
    <submittedName>
        <fullName evidence="2">FlgD immunoglobulin-like domain containing protein</fullName>
    </submittedName>
</protein>
<dbReference type="Pfam" id="PF13860">
    <property type="entry name" value="FlgD_ig"/>
    <property type="match status" value="1"/>
</dbReference>
<comment type="caution">
    <text evidence="2">The sequence shown here is derived from an EMBL/GenBank/DDBJ whole genome shotgun (WGS) entry which is preliminary data.</text>
</comment>
<proteinExistence type="predicted"/>
<sequence>VGGREENSIDITVPHQPTRYARLMLTCTNTGVFGKVCSDSFFTVDAAIELIQFNAAPAPGTGDGVILSWNTNPGPEDLSGYRLTKNLGSDWETIVPLTRETSYVDQDAATRAQYRLFAINGLGEVTLLGDTAIGSRAVLDAWPRTYHGGVMNISFATGGGLDGSAERATVKLYDASGRIVRTIVDDRFAAGNQGVTWDGRDERGLPVQGGIYFLRASSGMHQNTLRVLIVR</sequence>
<feature type="non-terminal residue" evidence="2">
    <location>
        <position position="1"/>
    </location>
</feature>
<keyword evidence="3" id="KW-1185">Reference proteome</keyword>
<name>A0ABV6YJ72_UNCEI</name>